<evidence type="ECO:0000256" key="6">
    <source>
        <dbReference type="ARBA" id="ARBA00023049"/>
    </source>
</evidence>
<dbReference type="InterPro" id="IPR003961">
    <property type="entry name" value="FN3_dom"/>
</dbReference>
<feature type="domain" description="Fibronectin type-III" evidence="9">
    <location>
        <begin position="1548"/>
        <end position="1640"/>
    </location>
</feature>
<dbReference type="Pfam" id="PF07504">
    <property type="entry name" value="FTP"/>
    <property type="match status" value="1"/>
</dbReference>
<keyword evidence="4" id="KW-0378">Hydrolase</keyword>
<keyword evidence="11" id="KW-1185">Reference proteome</keyword>
<evidence type="ECO:0000256" key="1">
    <source>
        <dbReference type="ARBA" id="ARBA00022670"/>
    </source>
</evidence>
<evidence type="ECO:0000313" key="10">
    <source>
        <dbReference type="EMBL" id="SMD25174.1"/>
    </source>
</evidence>
<dbReference type="EMBL" id="FWXV01000011">
    <property type="protein sequence ID" value="SMD25174.1"/>
    <property type="molecule type" value="Genomic_DNA"/>
</dbReference>
<dbReference type="InterPro" id="IPR013783">
    <property type="entry name" value="Ig-like_fold"/>
</dbReference>
<dbReference type="GO" id="GO:0006508">
    <property type="term" value="P:proteolysis"/>
    <property type="evidence" value="ECO:0007669"/>
    <property type="project" value="UniProtKB-KW"/>
</dbReference>
<keyword evidence="8" id="KW-0624">Polysaccharide degradation</keyword>
<feature type="domain" description="Fibronectin type-III" evidence="9">
    <location>
        <begin position="1084"/>
        <end position="1179"/>
    </location>
</feature>
<proteinExistence type="predicted"/>
<dbReference type="CDD" id="cd09597">
    <property type="entry name" value="M4_TLP"/>
    <property type="match status" value="1"/>
</dbReference>
<dbReference type="Gene3D" id="2.60.40.10">
    <property type="entry name" value="Immunoglobulins"/>
    <property type="match status" value="9"/>
</dbReference>
<keyword evidence="6 10" id="KW-0482">Metalloprotease</keyword>
<dbReference type="CDD" id="cd00063">
    <property type="entry name" value="FN3"/>
    <property type="match status" value="8"/>
</dbReference>
<dbReference type="Pfam" id="PF01447">
    <property type="entry name" value="Peptidase_M4"/>
    <property type="match status" value="1"/>
</dbReference>
<evidence type="ECO:0000256" key="3">
    <source>
        <dbReference type="ARBA" id="ARBA00022729"/>
    </source>
</evidence>
<dbReference type="InterPro" id="IPR001570">
    <property type="entry name" value="Peptidase_M4_C_domain"/>
</dbReference>
<evidence type="ECO:0000259" key="9">
    <source>
        <dbReference type="PROSITE" id="PS50853"/>
    </source>
</evidence>
<dbReference type="Proteomes" id="UP000192674">
    <property type="component" value="Unassembled WGS sequence"/>
</dbReference>
<dbReference type="Pfam" id="PF02868">
    <property type="entry name" value="Peptidase_M4_C"/>
    <property type="match status" value="1"/>
</dbReference>
<keyword evidence="7" id="KW-0326">Glycosidase</keyword>
<keyword evidence="8" id="KW-0119">Carbohydrate metabolism</keyword>
<keyword evidence="3" id="KW-0732">Signal</keyword>
<sequence>MVMRRDFGHARRVIAYVVGVAALSTLVASDWQAQPAQPTAVTPLRTVPTRDEAVAQASQVIAARPELVGASPEEAHPLVNVTVDQDGRTHVRYDRTYRGLPVLGGDFVVHHSPGGHLDTVSGARSAPIAVSTTPTVPAAKAAATAVVQLSRPEAVAEDPELVVDARPQSPRLAWRTKVNGPVHGLLVVTDAQTDEVLSTAEIGTAQRRSDTAALAPAVGTGRGVYTGSQPVQLNISQNPDGSFTLRDEQHDGSWTCDYQRADNDSATCRLFTSADPEFGDGTTLNDESVAVDAHYALGQTADYFAAKHGRSSLITDRTTGAPQSVQVGVHFDVNLENAEWVLSSNKILVGDGEDGRTPFAELDVMGHELTHGVEESILPTLQMRYGEPRAVMEFTSDIFGEMVQFHANNPEQPADYLLAQRTSAQRSMSNPSQDGHTKNCWDGPPPPYSENVYDWVGIGDRFFYMLAEGSGPTRFNQSPPPPCGNAPGVTGIGRDKAAKIWYQTFNYMTATITFAGARQASLNAARDLHGLCSAEYRAVQASWTAVNVQGTDPACHVNPSSDLNTMWNNYGNAGGHWTGGDGTVSVRLPDGRTAWLFSDTFLGTVNADFTRPTSTPFVRNSMVVQQGNALTETRTGGTPAQPVSLVEQPDSGEHYWIGDAVVEGGSIRALYNTYRTTGSGGLDFQLTGTSLATFDANTLQRTGLQRLPTGATTAWGSALLEDKDYTYVYGTESAGGMKFGKVARAARGNVGGTWQFWTGSQWSGDESAGARLLSGVGTNFAVERVDDRYVLITQDTNIPFSRSFVAHVADSPTGPFGESIYLFDSDVQYPGKPIIYYDAHVHRELSPAGRLVVSYNVNSLNAADNYADARIYRPRFVDVSVPLPGPCTVGAPQAPTNLAATNNADGTVGLTWTPPSGSGLKYRIYQRDVTAGQTHFARQEQTLTTPATTVPFLKNGSTYEFRVSAVNGTCEGPQTPTKSHTVQVPAPRPPVNLRATAGLDGDVKLEWGASPDVVTYAVYKRDVTGQQPGFEPVDHPQPLNTTLTVRNLEHNHVYEFRVTAKHGGGESAPSNVVTATAKHRPPGAPTNLTASIGWDGTILLRWTPPPSDEPLWYWVYQRDVTAGETTFTQLPYPITSGPEFRAGLLIDNHVYEFYVTAINSVTTGPPSNTVRATVWMPPPPPPTGLRATPGDGEVRLNWTAPPGDDVWYWIYQKDVSAGDTSFSRLPYPLTDGGTSFTAGLLANGHEYHFYVTSISNGGESAPSNVVSATPRPPKPAAPGLTVTANGDSTVTLKWTEPEPDLLYWIYQRDVTAGQTSFTRLQYPSNGTSFLASLTVRHIYEFRVSAVNAGGEGPQSATARVTTRVDAPTNLAITVSDGGHAHLSWKGPNPDLFYWIYQRDVTAGQTQYTKLQYPVEGTSFTASLLINAHVYDFYVTTSAGGGDSGPSNVVRITARGGKPPAAPTLTARAGDSKVTLSWNDTGDFYWIYKRCITCGEANYTKYEWPTQSLSFVDTGVLNAFVYEYRVAANNANGDSPMSNAVRAKPLPPLPGAPTNMRAVPGDGKVTLSWTAPGPDLMYWIYQRDVTAGQTSFTRSKYPVTVTNWTVSWLMNSHRYEFYTEAVNGAGAGPRSAIVSATPMPPKPTAPGNLGYSWTGSNSIRLTWGASTPSNVFYWIYMRDVTAGESFRRLYYPTTNRSVEIGLLRGGHRYEFFVTADNLAGESGQSNHVFANPGPQVGAVRCASVASSWRGMPEGEPAVQYDYPFSQMCGTRRGDYFDVRWYWTTLGHHLYFGSFIYQLWDCTTGTMVWQKRRDYPDNPSLTEEGSTEPVYVNSTHTYRVRVVGYGQVQGEGQLNLRFSPMPAPGVTPFDKYGECF</sequence>
<dbReference type="InterPro" id="IPR013856">
    <property type="entry name" value="Peptidase_M4_domain"/>
</dbReference>
<evidence type="ECO:0000256" key="8">
    <source>
        <dbReference type="ARBA" id="ARBA00023326"/>
    </source>
</evidence>
<organism evidence="10 11">
    <name type="scientific">Kibdelosporangium aridum</name>
    <dbReference type="NCBI Taxonomy" id="2030"/>
    <lineage>
        <taxon>Bacteria</taxon>
        <taxon>Bacillati</taxon>
        <taxon>Actinomycetota</taxon>
        <taxon>Actinomycetes</taxon>
        <taxon>Pseudonocardiales</taxon>
        <taxon>Pseudonocardiaceae</taxon>
        <taxon>Kibdelosporangium</taxon>
    </lineage>
</organism>
<keyword evidence="5" id="KW-0862">Zinc</keyword>
<feature type="domain" description="Fibronectin type-III" evidence="9">
    <location>
        <begin position="1181"/>
        <end position="1273"/>
    </location>
</feature>
<dbReference type="InterPro" id="IPR011096">
    <property type="entry name" value="FTP_domain"/>
</dbReference>
<evidence type="ECO:0000256" key="4">
    <source>
        <dbReference type="ARBA" id="ARBA00022801"/>
    </source>
</evidence>
<dbReference type="GO" id="GO:0016798">
    <property type="term" value="F:hydrolase activity, acting on glycosyl bonds"/>
    <property type="evidence" value="ECO:0007669"/>
    <property type="project" value="UniProtKB-KW"/>
</dbReference>
<name>A0A1W2FTS3_KIBAR</name>
<dbReference type="SUPFAM" id="SSF49265">
    <property type="entry name" value="Fibronectin type III"/>
    <property type="match status" value="6"/>
</dbReference>
<dbReference type="InterPro" id="IPR050728">
    <property type="entry name" value="Zinc_Metalloprotease_M4"/>
</dbReference>
<dbReference type="Gene3D" id="1.10.390.10">
    <property type="entry name" value="Neutral Protease Domain 2"/>
    <property type="match status" value="1"/>
</dbReference>
<dbReference type="SUPFAM" id="SSF55486">
    <property type="entry name" value="Metalloproteases ('zincins'), catalytic domain"/>
    <property type="match status" value="1"/>
</dbReference>
<evidence type="ECO:0000256" key="7">
    <source>
        <dbReference type="ARBA" id="ARBA00023295"/>
    </source>
</evidence>
<accession>A0A1W2FTS3</accession>
<dbReference type="Gene3D" id="3.10.170.10">
    <property type="match status" value="1"/>
</dbReference>
<feature type="domain" description="Fibronectin type-III" evidence="9">
    <location>
        <begin position="1366"/>
        <end position="1456"/>
    </location>
</feature>
<dbReference type="Gene3D" id="3.10.450.490">
    <property type="match status" value="1"/>
</dbReference>
<gene>
    <name evidence="10" type="ORF">SAMN05661093_08970</name>
</gene>
<dbReference type="Pfam" id="PF00041">
    <property type="entry name" value="fn3"/>
    <property type="match status" value="3"/>
</dbReference>
<dbReference type="PROSITE" id="PS50853">
    <property type="entry name" value="FN3"/>
    <property type="match status" value="9"/>
</dbReference>
<keyword evidence="1 10" id="KW-0645">Protease</keyword>
<dbReference type="InterPro" id="IPR027268">
    <property type="entry name" value="Peptidase_M4/M1_CTD_sf"/>
</dbReference>
<feature type="domain" description="Fibronectin type-III" evidence="9">
    <location>
        <begin position="894"/>
        <end position="987"/>
    </location>
</feature>
<evidence type="ECO:0000313" key="11">
    <source>
        <dbReference type="Proteomes" id="UP000192674"/>
    </source>
</evidence>
<reference evidence="10 11" key="1">
    <citation type="submission" date="2017-04" db="EMBL/GenBank/DDBJ databases">
        <authorList>
            <person name="Afonso C.L."/>
            <person name="Miller P.J."/>
            <person name="Scott M.A."/>
            <person name="Spackman E."/>
            <person name="Goraichik I."/>
            <person name="Dimitrov K.M."/>
            <person name="Suarez D.L."/>
            <person name="Swayne D.E."/>
        </authorList>
    </citation>
    <scope>NUCLEOTIDE SEQUENCE [LARGE SCALE GENOMIC DNA]</scope>
    <source>
        <strain evidence="10 11">DSM 43828</strain>
    </source>
</reference>
<evidence type="ECO:0000256" key="2">
    <source>
        <dbReference type="ARBA" id="ARBA00022723"/>
    </source>
</evidence>
<feature type="domain" description="Fibronectin type-III" evidence="9">
    <location>
        <begin position="989"/>
        <end position="1080"/>
    </location>
</feature>
<dbReference type="PANTHER" id="PTHR33794">
    <property type="entry name" value="BACILLOLYSIN"/>
    <property type="match status" value="1"/>
</dbReference>
<dbReference type="GO" id="GO:0000272">
    <property type="term" value="P:polysaccharide catabolic process"/>
    <property type="evidence" value="ECO:0007669"/>
    <property type="project" value="UniProtKB-KW"/>
</dbReference>
<dbReference type="GO" id="GO:0046872">
    <property type="term" value="F:metal ion binding"/>
    <property type="evidence" value="ECO:0007669"/>
    <property type="project" value="UniProtKB-KW"/>
</dbReference>
<feature type="domain" description="Fibronectin type-III" evidence="9">
    <location>
        <begin position="1458"/>
        <end position="1547"/>
    </location>
</feature>
<feature type="domain" description="Fibronectin type-III" evidence="9">
    <location>
        <begin position="1644"/>
        <end position="1734"/>
    </location>
</feature>
<dbReference type="InterPro" id="IPR036116">
    <property type="entry name" value="FN3_sf"/>
</dbReference>
<dbReference type="PANTHER" id="PTHR33794:SF1">
    <property type="entry name" value="BACILLOLYSIN"/>
    <property type="match status" value="1"/>
</dbReference>
<dbReference type="GO" id="GO:0004222">
    <property type="term" value="F:metalloendopeptidase activity"/>
    <property type="evidence" value="ECO:0007669"/>
    <property type="project" value="InterPro"/>
</dbReference>
<feature type="domain" description="Fibronectin type-III" evidence="9">
    <location>
        <begin position="1274"/>
        <end position="1365"/>
    </location>
</feature>
<keyword evidence="2" id="KW-0479">Metal-binding</keyword>
<dbReference type="SMART" id="SM00060">
    <property type="entry name" value="FN3"/>
    <property type="match status" value="9"/>
</dbReference>
<evidence type="ECO:0000256" key="5">
    <source>
        <dbReference type="ARBA" id="ARBA00022833"/>
    </source>
</evidence>
<protein>
    <submittedName>
        <fullName evidence="10">Zn-dependent metalloprotease</fullName>
    </submittedName>
</protein>